<keyword evidence="2" id="KW-1185">Reference proteome</keyword>
<organism evidence="1 2">
    <name type="scientific">Spirosoma foliorum</name>
    <dbReference type="NCBI Taxonomy" id="2710596"/>
    <lineage>
        <taxon>Bacteria</taxon>
        <taxon>Pseudomonadati</taxon>
        <taxon>Bacteroidota</taxon>
        <taxon>Cytophagia</taxon>
        <taxon>Cytophagales</taxon>
        <taxon>Cytophagaceae</taxon>
        <taxon>Spirosoma</taxon>
    </lineage>
</organism>
<name>A0A7G5GS45_9BACT</name>
<reference evidence="1 2" key="1">
    <citation type="submission" date="2020-07" db="EMBL/GenBank/DDBJ databases">
        <title>Spirosoma foliorum sp. nov., isolated from the leaves on the Nejang mountain Korea, Republic of.</title>
        <authorList>
            <person name="Ho H."/>
            <person name="Lee Y.-J."/>
            <person name="Nurcahyanto D.-A."/>
            <person name="Kim S.-G."/>
        </authorList>
    </citation>
    <scope>NUCLEOTIDE SEQUENCE [LARGE SCALE GENOMIC DNA]</scope>
    <source>
        <strain evidence="1 2">PL0136</strain>
    </source>
</reference>
<dbReference type="KEGG" id="sfol:H3H32_27605"/>
<sequence>MEPIELSSHFPSTVKKEVRAYMLAQQHFIEALSEILDDKENCGNSTHEDMYNKILGYCANRSALAAKWHFLHRNPGLH</sequence>
<proteinExistence type="predicted"/>
<protein>
    <submittedName>
        <fullName evidence="1">Uncharacterized protein</fullName>
    </submittedName>
</protein>
<dbReference type="RefSeq" id="WP_182458966.1">
    <property type="nucleotide sequence ID" value="NZ_CP059732.1"/>
</dbReference>
<dbReference type="Proteomes" id="UP000515369">
    <property type="component" value="Chromosome"/>
</dbReference>
<dbReference type="AlphaFoldDB" id="A0A7G5GS45"/>
<evidence type="ECO:0000313" key="1">
    <source>
        <dbReference type="EMBL" id="QMW01687.1"/>
    </source>
</evidence>
<evidence type="ECO:0000313" key="2">
    <source>
        <dbReference type="Proteomes" id="UP000515369"/>
    </source>
</evidence>
<dbReference type="EMBL" id="CP059732">
    <property type="protein sequence ID" value="QMW01687.1"/>
    <property type="molecule type" value="Genomic_DNA"/>
</dbReference>
<gene>
    <name evidence="1" type="ORF">H3H32_27605</name>
</gene>
<accession>A0A7G5GS45</accession>